<dbReference type="PANTHER" id="PTHR47679">
    <property type="entry name" value="PROTEIN TORNADO 1"/>
    <property type="match status" value="1"/>
</dbReference>
<dbReference type="SUPFAM" id="SSF52540">
    <property type="entry name" value="P-loop containing nucleoside triphosphate hydrolases"/>
    <property type="match status" value="1"/>
</dbReference>
<gene>
    <name evidence="1" type="ORF">R1sor_019614</name>
</gene>
<dbReference type="PANTHER" id="PTHR47679:SF2">
    <property type="entry name" value="C-TERMINAL OF ROC (COR) DOMAIN-CONTAINING PROTEIN"/>
    <property type="match status" value="1"/>
</dbReference>
<dbReference type="Gene3D" id="3.40.50.300">
    <property type="entry name" value="P-loop containing nucleotide triphosphate hydrolases"/>
    <property type="match status" value="1"/>
</dbReference>
<dbReference type="Pfam" id="PF13516">
    <property type="entry name" value="LRR_6"/>
    <property type="match status" value="3"/>
</dbReference>
<evidence type="ECO:0000313" key="1">
    <source>
        <dbReference type="EMBL" id="KAL3701592.1"/>
    </source>
</evidence>
<dbReference type="InterPro" id="IPR001611">
    <property type="entry name" value="Leu-rich_rpt"/>
</dbReference>
<proteinExistence type="predicted"/>
<keyword evidence="2" id="KW-1185">Reference proteome</keyword>
<dbReference type="InterPro" id="IPR032675">
    <property type="entry name" value="LRR_dom_sf"/>
</dbReference>
<evidence type="ECO:0000313" key="2">
    <source>
        <dbReference type="Proteomes" id="UP001633002"/>
    </source>
</evidence>
<name>A0ABD3IHC4_9MARC</name>
<reference evidence="1 2" key="1">
    <citation type="submission" date="2024-09" db="EMBL/GenBank/DDBJ databases">
        <title>Chromosome-scale assembly of Riccia sorocarpa.</title>
        <authorList>
            <person name="Paukszto L."/>
        </authorList>
    </citation>
    <scope>NUCLEOTIDE SEQUENCE [LARGE SCALE GENOMIC DNA]</scope>
    <source>
        <strain evidence="1">LP-2024</strain>
        <tissue evidence="1">Aerial parts of the thallus</tissue>
    </source>
</reference>
<organism evidence="1 2">
    <name type="scientific">Riccia sorocarpa</name>
    <dbReference type="NCBI Taxonomy" id="122646"/>
    <lineage>
        <taxon>Eukaryota</taxon>
        <taxon>Viridiplantae</taxon>
        <taxon>Streptophyta</taxon>
        <taxon>Embryophyta</taxon>
        <taxon>Marchantiophyta</taxon>
        <taxon>Marchantiopsida</taxon>
        <taxon>Marchantiidae</taxon>
        <taxon>Marchantiales</taxon>
        <taxon>Ricciaceae</taxon>
        <taxon>Riccia</taxon>
    </lineage>
</organism>
<dbReference type="Gene3D" id="3.80.10.10">
    <property type="entry name" value="Ribonuclease Inhibitor"/>
    <property type="match status" value="1"/>
</dbReference>
<accession>A0ABD3IHC4</accession>
<dbReference type="EMBL" id="JBJQOH010000001">
    <property type="protein sequence ID" value="KAL3701592.1"/>
    <property type="molecule type" value="Genomic_DNA"/>
</dbReference>
<dbReference type="PROSITE" id="PS51450">
    <property type="entry name" value="LRR"/>
    <property type="match status" value="1"/>
</dbReference>
<sequence>MDGSNALVQLLSKLGGEETGSSEYLRLREKLRIHLEGTSSIDLDLGSLELQNGYPVIRNSALLALLEEVKEAEESRVQKLYLCLPFQYSGPTASEQDVADMIVTLLRTGHLSSLRHLTLRNCATTAIFQAMQSGRVSKLQHLDIMGFFPAHEDAEDSEGRRSFFGSGMLSQVVHLSISRLYVNGGDIKALVEAIELNGGCKLKHLALPSISLGDEGCDGIARLFKLGYLSSLEHLHLSYCKISEQGMLAITGAIMEGPTTGLRLEHLDLSGNDLGDCRGLATLFRAGYLSNLKYFSISNCAIGDRGAKAIFKAIMEGSACPIRYMNISINEVGLDVGGLIYVGLYGVGAVSFKVAGAFVSAYANNEALTLRLRLHWPDGPYENNVEKYRKRNVALTSARSNLRDEEQIPATTGKVFLCGFPMVGKTTLRRSLQKTGISRWFFRSTKTECRTRGIEVSKIIQKGRGEQARIVLSLWDLAGQQEYRVLQSAFCLTESKATMFVIVRNAVYSEPQSRKELLFWFKFIASSCERGVQRHVVVTLNCFKEGDSSMKPSWSTVIEEERNRFADLLNIHPEPFVLNARNPNSTTELKQHLLNLSDTLLQGQTIPRICKLIPNYMSSWMRGNLDCPVLPLEDCLVQIHKMQRGKDRKSIMAALSFLHERGDIVFFREDLLRRVASESESDASVSGLVVMDPNWFCRRVIGDLLLPASFLQPGQSSVQSLAATDGSFSLTTLHEYFKGLLKLSTTTNEHNYHVNEPWLVLPVWA</sequence>
<dbReference type="AlphaFoldDB" id="A0ABD3IHC4"/>
<dbReference type="SUPFAM" id="SSF52047">
    <property type="entry name" value="RNI-like"/>
    <property type="match status" value="1"/>
</dbReference>
<dbReference type="Proteomes" id="UP001633002">
    <property type="component" value="Unassembled WGS sequence"/>
</dbReference>
<protein>
    <submittedName>
        <fullName evidence="1">Uncharacterized protein</fullName>
    </submittedName>
</protein>
<dbReference type="Pfam" id="PF08477">
    <property type="entry name" value="Roc"/>
    <property type="match status" value="1"/>
</dbReference>
<dbReference type="SMART" id="SM00368">
    <property type="entry name" value="LRR_RI"/>
    <property type="match status" value="4"/>
</dbReference>
<comment type="caution">
    <text evidence="1">The sequence shown here is derived from an EMBL/GenBank/DDBJ whole genome shotgun (WGS) entry which is preliminary data.</text>
</comment>
<dbReference type="InterPro" id="IPR027417">
    <property type="entry name" value="P-loop_NTPase"/>
</dbReference>